<dbReference type="KEGG" id="shg:Sph21_3465"/>
<dbReference type="PATRIC" id="fig|743722.3.peg.3706"/>
<dbReference type="EMBL" id="CP002584">
    <property type="protein sequence ID" value="ADZ80003.1"/>
    <property type="molecule type" value="Genomic_DNA"/>
</dbReference>
<gene>
    <name evidence="1" type="ordered locus">Sph21_3465</name>
</gene>
<dbReference type="STRING" id="743722.Sph21_3465"/>
<organism evidence="1">
    <name type="scientific">Sphingobacterium sp. (strain 21)</name>
    <dbReference type="NCBI Taxonomy" id="743722"/>
    <lineage>
        <taxon>Bacteria</taxon>
        <taxon>Pseudomonadati</taxon>
        <taxon>Bacteroidota</taxon>
        <taxon>Sphingobacteriia</taxon>
        <taxon>Sphingobacteriales</taxon>
        <taxon>Sphingobacteriaceae</taxon>
        <taxon>Sphingobacterium</taxon>
    </lineage>
</organism>
<evidence type="ECO:0000313" key="1">
    <source>
        <dbReference type="EMBL" id="ADZ80003.1"/>
    </source>
</evidence>
<dbReference type="AlphaFoldDB" id="F4C2C5"/>
<proteinExistence type="predicted"/>
<dbReference type="OrthoDB" id="958788at2"/>
<reference evidence="1" key="1">
    <citation type="submission" date="2011-03" db="EMBL/GenBank/DDBJ databases">
        <title>Complete sequence of Sphingobacterium sp. 21.</title>
        <authorList>
            <consortium name="US DOE Joint Genome Institute"/>
            <person name="Lucas S."/>
            <person name="Copeland A."/>
            <person name="Lapidus A."/>
            <person name="Cheng J.-F."/>
            <person name="Goodwin L."/>
            <person name="Pitluck S."/>
            <person name="Davenport K."/>
            <person name="Detter J.C."/>
            <person name="Han C."/>
            <person name="Tapia R."/>
            <person name="Land M."/>
            <person name="Hauser L."/>
            <person name="Kyrpides N."/>
            <person name="Ivanova N."/>
            <person name="Ovchinnikova G."/>
            <person name="Pagani I."/>
            <person name="Siebers A.K."/>
            <person name="Allgaier M."/>
            <person name="Thelen M.P."/>
            <person name="Hugenholtz P."/>
            <person name="Woyke T."/>
        </authorList>
    </citation>
    <scope>NUCLEOTIDE SEQUENCE</scope>
    <source>
        <strain evidence="1">21</strain>
    </source>
</reference>
<dbReference type="HOGENOM" id="CLU_1110814_0_0_10"/>
<accession>F4C2C5</accession>
<protein>
    <submittedName>
        <fullName evidence="1">Uncharacterized protein</fullName>
    </submittedName>
</protein>
<dbReference type="eggNOG" id="ENOG5033FVN">
    <property type="taxonomic scope" value="Bacteria"/>
</dbReference>
<sequence length="249" mass="28905">MHHINATYKGKKRFYTAPESWNELSKRQLLIWCGVIRQRVPVDLAFSTATALIYGMPLRIYNMLTEAQQSELNHTLSFLKKENRLTSNVIGSFRILCMKYIGPSGRLASLTIGDYRRAEIYYQLYLKQEDPFLLNLLAATLFKRSDKPDSDKSVARRARFFRLANPNILHAILLFYEGCREYIHKSFPRIFVKPNPNSPQPAPSNTILDFEEIILAVSGGKFGNFKYTQEVPLYTFLKHLDQEMERAKK</sequence>
<name>F4C2C5_SPHS2</name>